<evidence type="ECO:0000256" key="4">
    <source>
        <dbReference type="ARBA" id="ARBA00022803"/>
    </source>
</evidence>
<dbReference type="AlphaFoldDB" id="A0AAV5V3Q3"/>
<dbReference type="SUPFAM" id="SSF48452">
    <property type="entry name" value="TPR-like"/>
    <property type="match status" value="1"/>
</dbReference>
<sequence length="467" mass="53067">AAWCADNLRDLAGWETANLPLSCSSNESAKILDGTIRQIVSWRDCDQLGGIVKSLEKLKEVEPDAALANALLLNMEAFGTGRSVLIDPQFRSDVERAESMAKSSQINDRERLHLKASTLWARGYLPEAQDTWEEILSEYPNDLIAVKFAHDSYFFSGSAEGKRDSITRVLPKWRKDEPCRSYLHGMLAFGQEECGQYDEAEKNALTALSIRREDCWATHARAHVMEMQGRTKESREFLEGTVQDWEPGWMLACHNHWHNTLNYMEEGRYEEPLEIFDSQVGRRAFESKGCLDIVDAASLLWRLELEGVDVGKRWSDLPDLSPHIHDHFLSFNDAHYVFSLHRGGKREDTKELLRSLSSFIKSGPANNNQRVAKLVGQSLCEGMVAYAEGEYAKTVDLIMPVRSYIHQIAGSHAQNDVFIQTLVHACLKTGEPEHKNFARTVLLERAKKKTHSGIAERLWRQLNDNHL</sequence>
<keyword evidence="6" id="KW-1185">Reference proteome</keyword>
<name>A0AAV5V3Q3_9BILA</name>
<keyword evidence="3" id="KW-0677">Repeat</keyword>
<protein>
    <recommendedName>
        <fullName evidence="2">Tetratricopeptide repeat protein 38</fullName>
    </recommendedName>
</protein>
<reference evidence="5" key="1">
    <citation type="submission" date="2023-10" db="EMBL/GenBank/DDBJ databases">
        <title>Genome assembly of Pristionchus species.</title>
        <authorList>
            <person name="Yoshida K."/>
            <person name="Sommer R.J."/>
        </authorList>
    </citation>
    <scope>NUCLEOTIDE SEQUENCE</scope>
    <source>
        <strain evidence="5">RS5133</strain>
    </source>
</reference>
<organism evidence="5 6">
    <name type="scientific">Pristionchus fissidentatus</name>
    <dbReference type="NCBI Taxonomy" id="1538716"/>
    <lineage>
        <taxon>Eukaryota</taxon>
        <taxon>Metazoa</taxon>
        <taxon>Ecdysozoa</taxon>
        <taxon>Nematoda</taxon>
        <taxon>Chromadorea</taxon>
        <taxon>Rhabditida</taxon>
        <taxon>Rhabditina</taxon>
        <taxon>Diplogasteromorpha</taxon>
        <taxon>Diplogasteroidea</taxon>
        <taxon>Neodiplogasteridae</taxon>
        <taxon>Pristionchus</taxon>
    </lineage>
</organism>
<accession>A0AAV5V3Q3</accession>
<evidence type="ECO:0000313" key="5">
    <source>
        <dbReference type="EMBL" id="GMT12942.1"/>
    </source>
</evidence>
<keyword evidence="4" id="KW-0802">TPR repeat</keyword>
<dbReference type="Gene3D" id="1.25.40.10">
    <property type="entry name" value="Tetratricopeptide repeat domain"/>
    <property type="match status" value="1"/>
</dbReference>
<dbReference type="PANTHER" id="PTHR16263">
    <property type="entry name" value="TETRATRICOPEPTIDE REPEAT PROTEIN 38"/>
    <property type="match status" value="1"/>
</dbReference>
<dbReference type="CDD" id="cd05804">
    <property type="entry name" value="StaR_like"/>
    <property type="match status" value="1"/>
</dbReference>
<feature type="non-terminal residue" evidence="5">
    <location>
        <position position="1"/>
    </location>
</feature>
<evidence type="ECO:0000313" key="6">
    <source>
        <dbReference type="Proteomes" id="UP001432322"/>
    </source>
</evidence>
<comment type="caution">
    <text evidence="5">The sequence shown here is derived from an EMBL/GenBank/DDBJ whole genome shotgun (WGS) entry which is preliminary data.</text>
</comment>
<dbReference type="PANTHER" id="PTHR16263:SF4">
    <property type="entry name" value="TETRATRICOPEPTIDE REPEAT PROTEIN 38"/>
    <property type="match status" value="1"/>
</dbReference>
<gene>
    <name evidence="5" type="ORF">PFISCL1PPCAC_4239</name>
</gene>
<dbReference type="InterPro" id="IPR011990">
    <property type="entry name" value="TPR-like_helical_dom_sf"/>
</dbReference>
<dbReference type="EMBL" id="BTSY01000002">
    <property type="protein sequence ID" value="GMT12942.1"/>
    <property type="molecule type" value="Genomic_DNA"/>
</dbReference>
<proteinExistence type="inferred from homology"/>
<comment type="similarity">
    <text evidence="1">Belongs to the TTC38 family.</text>
</comment>
<evidence type="ECO:0000256" key="2">
    <source>
        <dbReference type="ARBA" id="ARBA00019992"/>
    </source>
</evidence>
<evidence type="ECO:0000256" key="3">
    <source>
        <dbReference type="ARBA" id="ARBA00022737"/>
    </source>
</evidence>
<dbReference type="Proteomes" id="UP001432322">
    <property type="component" value="Unassembled WGS sequence"/>
</dbReference>
<evidence type="ECO:0000256" key="1">
    <source>
        <dbReference type="ARBA" id="ARBA00005857"/>
    </source>
</evidence>
<dbReference type="InterPro" id="IPR033891">
    <property type="entry name" value="TTC38"/>
</dbReference>